<dbReference type="GO" id="GO:0005549">
    <property type="term" value="F:odorant binding"/>
    <property type="evidence" value="ECO:0007669"/>
    <property type="project" value="TreeGrafter"/>
</dbReference>
<feature type="non-terminal residue" evidence="7">
    <location>
        <position position="1"/>
    </location>
</feature>
<accession>A0AAN5DCM2</accession>
<feature type="domain" description="G-protein coupled receptors family 1 profile" evidence="6">
    <location>
        <begin position="61"/>
        <end position="188"/>
    </location>
</feature>
<evidence type="ECO:0000313" key="8">
    <source>
        <dbReference type="Proteomes" id="UP001328107"/>
    </source>
</evidence>
<evidence type="ECO:0000259" key="6">
    <source>
        <dbReference type="PROSITE" id="PS50262"/>
    </source>
</evidence>
<dbReference type="CDD" id="cd00637">
    <property type="entry name" value="7tm_classA_rhodopsin-like"/>
    <property type="match status" value="1"/>
</dbReference>
<keyword evidence="4 5" id="KW-0472">Membrane</keyword>
<evidence type="ECO:0000313" key="7">
    <source>
        <dbReference type="EMBL" id="GMR61041.1"/>
    </source>
</evidence>
<dbReference type="Proteomes" id="UP001328107">
    <property type="component" value="Unassembled WGS sequence"/>
</dbReference>
<dbReference type="Gene3D" id="1.20.1070.10">
    <property type="entry name" value="Rhodopsin 7-helix transmembrane proteins"/>
    <property type="match status" value="1"/>
</dbReference>
<dbReference type="AlphaFoldDB" id="A0AAN5DCM2"/>
<dbReference type="GO" id="GO:0004984">
    <property type="term" value="F:olfactory receptor activity"/>
    <property type="evidence" value="ECO:0007669"/>
    <property type="project" value="TreeGrafter"/>
</dbReference>
<evidence type="ECO:0000256" key="2">
    <source>
        <dbReference type="ARBA" id="ARBA00022692"/>
    </source>
</evidence>
<dbReference type="PANTHER" id="PTHR26451">
    <property type="entry name" value="G_PROTEIN_RECEP_F1_2 DOMAIN-CONTAINING PROTEIN"/>
    <property type="match status" value="1"/>
</dbReference>
<feature type="transmembrane region" description="Helical" evidence="5">
    <location>
        <begin position="60"/>
        <end position="82"/>
    </location>
</feature>
<feature type="transmembrane region" description="Helical" evidence="5">
    <location>
        <begin position="145"/>
        <end position="167"/>
    </location>
</feature>
<gene>
    <name evidence="7" type="ORF">PMAYCL1PPCAC_31236</name>
</gene>
<reference evidence="8" key="1">
    <citation type="submission" date="2022-10" db="EMBL/GenBank/DDBJ databases">
        <title>Genome assembly of Pristionchus species.</title>
        <authorList>
            <person name="Yoshida K."/>
            <person name="Sommer R.J."/>
        </authorList>
    </citation>
    <scope>NUCLEOTIDE SEQUENCE [LARGE SCALE GENOMIC DNA]</scope>
    <source>
        <strain evidence="8">RS5460</strain>
    </source>
</reference>
<evidence type="ECO:0000256" key="3">
    <source>
        <dbReference type="ARBA" id="ARBA00022989"/>
    </source>
</evidence>
<feature type="non-terminal residue" evidence="7">
    <location>
        <position position="188"/>
    </location>
</feature>
<dbReference type="EMBL" id="BTRK01000006">
    <property type="protein sequence ID" value="GMR61041.1"/>
    <property type="molecule type" value="Genomic_DNA"/>
</dbReference>
<proteinExistence type="predicted"/>
<feature type="transmembrane region" description="Helical" evidence="5">
    <location>
        <begin position="12"/>
        <end position="40"/>
    </location>
</feature>
<feature type="transmembrane region" description="Helical" evidence="5">
    <location>
        <begin position="94"/>
        <end position="113"/>
    </location>
</feature>
<dbReference type="PANTHER" id="PTHR26451:SF991">
    <property type="entry name" value="ODORANT RECEPTOR"/>
    <property type="match status" value="1"/>
</dbReference>
<name>A0AAN5DCM2_9BILA</name>
<dbReference type="InterPro" id="IPR052921">
    <property type="entry name" value="GPCR1_Superfamily_Member"/>
</dbReference>
<keyword evidence="2 5" id="KW-0812">Transmembrane</keyword>
<keyword evidence="3 5" id="KW-1133">Transmembrane helix</keyword>
<protein>
    <recommendedName>
        <fullName evidence="6">G-protein coupled receptors family 1 profile domain-containing protein</fullName>
    </recommendedName>
</protein>
<evidence type="ECO:0000256" key="4">
    <source>
        <dbReference type="ARBA" id="ARBA00023136"/>
    </source>
</evidence>
<sequence length="188" mass="21180">CSRYLRRPIGVNLRLCVSLTASDALCASFYILTFTLNVLIPDQVSMCFILLIEVGKYSTFFSSVFTLLALALNHYVGIVYPLRRHAITPRTVRSAMALAYIVPLAFFLALFSIHPGGFRADQSFSFFSPKGCEKADIFRSPPFRWMVVFPFIFVVLTLSFLYGHILIHMGRVQKDPLLQSTAHVSSSK</sequence>
<evidence type="ECO:0000256" key="1">
    <source>
        <dbReference type="ARBA" id="ARBA00004370"/>
    </source>
</evidence>
<dbReference type="InterPro" id="IPR017452">
    <property type="entry name" value="GPCR_Rhodpsn_7TM"/>
</dbReference>
<organism evidence="7 8">
    <name type="scientific">Pristionchus mayeri</name>
    <dbReference type="NCBI Taxonomy" id="1317129"/>
    <lineage>
        <taxon>Eukaryota</taxon>
        <taxon>Metazoa</taxon>
        <taxon>Ecdysozoa</taxon>
        <taxon>Nematoda</taxon>
        <taxon>Chromadorea</taxon>
        <taxon>Rhabditida</taxon>
        <taxon>Rhabditina</taxon>
        <taxon>Diplogasteromorpha</taxon>
        <taxon>Diplogasteroidea</taxon>
        <taxon>Neodiplogasteridae</taxon>
        <taxon>Pristionchus</taxon>
    </lineage>
</organism>
<dbReference type="Pfam" id="PF00001">
    <property type="entry name" value="7tm_1"/>
    <property type="match status" value="1"/>
</dbReference>
<dbReference type="GO" id="GO:0016020">
    <property type="term" value="C:membrane"/>
    <property type="evidence" value="ECO:0007669"/>
    <property type="project" value="UniProtKB-SubCell"/>
</dbReference>
<comment type="subcellular location">
    <subcellularLocation>
        <location evidence="1">Membrane</location>
    </subcellularLocation>
</comment>
<evidence type="ECO:0000256" key="5">
    <source>
        <dbReference type="SAM" id="Phobius"/>
    </source>
</evidence>
<dbReference type="SUPFAM" id="SSF81321">
    <property type="entry name" value="Family A G protein-coupled receptor-like"/>
    <property type="match status" value="1"/>
</dbReference>
<keyword evidence="8" id="KW-1185">Reference proteome</keyword>
<dbReference type="InterPro" id="IPR000276">
    <property type="entry name" value="GPCR_Rhodpsn"/>
</dbReference>
<comment type="caution">
    <text evidence="7">The sequence shown here is derived from an EMBL/GenBank/DDBJ whole genome shotgun (WGS) entry which is preliminary data.</text>
</comment>
<dbReference type="PROSITE" id="PS50262">
    <property type="entry name" value="G_PROTEIN_RECEP_F1_2"/>
    <property type="match status" value="1"/>
</dbReference>
<dbReference type="GO" id="GO:0004930">
    <property type="term" value="F:G protein-coupled receptor activity"/>
    <property type="evidence" value="ECO:0007669"/>
    <property type="project" value="InterPro"/>
</dbReference>